<dbReference type="Proteomes" id="UP000216885">
    <property type="component" value="Unassembled WGS sequence"/>
</dbReference>
<dbReference type="CDD" id="cd16364">
    <property type="entry name" value="T3SC_I-like"/>
    <property type="match status" value="1"/>
</dbReference>
<name>A0A261TMP9_9BORD</name>
<dbReference type="GO" id="GO:0030254">
    <property type="term" value="P:protein secretion by the type III secretion system"/>
    <property type="evidence" value="ECO:0007669"/>
    <property type="project" value="InterPro"/>
</dbReference>
<comment type="caution">
    <text evidence="1">The sequence shown here is derived from an EMBL/GenBank/DDBJ whole genome shotgun (WGS) entry which is preliminary data.</text>
</comment>
<dbReference type="EMBL" id="NEVQ01000022">
    <property type="protein sequence ID" value="OZI50936.1"/>
    <property type="molecule type" value="Genomic_DNA"/>
</dbReference>
<protein>
    <recommendedName>
        <fullName evidence="3">Tir chaperone family protein</fullName>
    </recommendedName>
</protein>
<dbReference type="Gene3D" id="3.30.1460.10">
    <property type="match status" value="1"/>
</dbReference>
<proteinExistence type="predicted"/>
<sequence>MSRYEHLLRNYAALLGLEPVQLLLATQEIMVEGITVSLILEGDENIGDIVFCTNLGIPAHSESLHVLMLQANALWAGTGGCTLGIQHGTGAVLIAGRTPLPLCHAKGFADMIGAFVDIALRWKSVIGGTTAVEPAAPSSPGAAAGLAFA</sequence>
<organism evidence="1 2">
    <name type="scientific">Bordetella genomosp. 4</name>
    <dbReference type="NCBI Taxonomy" id="463044"/>
    <lineage>
        <taxon>Bacteria</taxon>
        <taxon>Pseudomonadati</taxon>
        <taxon>Pseudomonadota</taxon>
        <taxon>Betaproteobacteria</taxon>
        <taxon>Burkholderiales</taxon>
        <taxon>Alcaligenaceae</taxon>
        <taxon>Bordetella</taxon>
    </lineage>
</organism>
<evidence type="ECO:0000313" key="1">
    <source>
        <dbReference type="EMBL" id="OZI50936.1"/>
    </source>
</evidence>
<gene>
    <name evidence="1" type="ORF">CAL20_24285</name>
</gene>
<dbReference type="AlphaFoldDB" id="A0A261TMP9"/>
<reference evidence="1 2" key="1">
    <citation type="submission" date="2017-05" db="EMBL/GenBank/DDBJ databases">
        <title>Complete and WGS of Bordetella genogroups.</title>
        <authorList>
            <person name="Spilker T."/>
            <person name="LiPuma J."/>
        </authorList>
    </citation>
    <scope>NUCLEOTIDE SEQUENCE [LARGE SCALE GENOMIC DNA]</scope>
    <source>
        <strain evidence="1 2">AU9919</strain>
    </source>
</reference>
<dbReference type="InterPro" id="IPR010261">
    <property type="entry name" value="Tir_chaperone"/>
</dbReference>
<dbReference type="RefSeq" id="WP_094839261.1">
    <property type="nucleotide sequence ID" value="NZ_NEVQ01000022.1"/>
</dbReference>
<accession>A0A261TMP9</accession>
<evidence type="ECO:0008006" key="3">
    <source>
        <dbReference type="Google" id="ProtNLM"/>
    </source>
</evidence>
<keyword evidence="2" id="KW-1185">Reference proteome</keyword>
<dbReference type="Pfam" id="PF05932">
    <property type="entry name" value="CesT"/>
    <property type="match status" value="1"/>
</dbReference>
<evidence type="ECO:0000313" key="2">
    <source>
        <dbReference type="Proteomes" id="UP000216885"/>
    </source>
</evidence>
<dbReference type="SUPFAM" id="SSF69635">
    <property type="entry name" value="Type III secretory system chaperone-like"/>
    <property type="match status" value="1"/>
</dbReference>